<name>A0A0J6T1F7_9HYPH</name>
<dbReference type="Gene3D" id="3.40.50.2000">
    <property type="entry name" value="Glycogen Phosphorylase B"/>
    <property type="match status" value="1"/>
</dbReference>
<dbReference type="SUPFAM" id="SSF53756">
    <property type="entry name" value="UDP-Glycosyltransferase/glycogen phosphorylase"/>
    <property type="match status" value="1"/>
</dbReference>
<keyword evidence="3" id="KW-1185">Reference proteome</keyword>
<dbReference type="Proteomes" id="UP000035955">
    <property type="component" value="Unassembled WGS sequence"/>
</dbReference>
<sequence length="375" mass="40599">MPSLAFYGSSLLSSYWNGAATYYRGLIRDLAGRGWQTTFYEPDAFERQQHRDIDPPDWAKVVVYPATEEAARAVIAEAARADVVVKASGVGVFDDLLLEGLARAARPDAVRLFWDVDAPATLAEIGAHPDHPLRRTLPELDLVLTYGGGPPVVAAYRGFGARDCVPIYNALDPDTHHPVPAQGRFSADLAFLGNRLPDREARVEEFFLGPAAQLPDRRFLIGGNGWEWRALPENVRRIGHVPTADHNAFNTSPRAVLNIARDSMAATGWSPATRVFEAAGAGACLITDAWTGLEMFLAEGEEVLVARDGRDVAAHVEALTAERARAIGEAARRRILAEHTYARRGAEVDVLLRRALAARQSLAAPVAAPSAGMPA</sequence>
<proteinExistence type="predicted"/>
<dbReference type="EMBL" id="LABY01000059">
    <property type="protein sequence ID" value="KMO39418.1"/>
    <property type="molecule type" value="Genomic_DNA"/>
</dbReference>
<dbReference type="OrthoDB" id="9774625at2"/>
<dbReference type="PATRIC" id="fig|298794.3.peg.6497"/>
<protein>
    <recommendedName>
        <fullName evidence="1">Spore protein YkvP/CgeB glycosyl transferase-like domain-containing protein</fullName>
    </recommendedName>
</protein>
<evidence type="ECO:0000313" key="2">
    <source>
        <dbReference type="EMBL" id="KMO39418.1"/>
    </source>
</evidence>
<evidence type="ECO:0000259" key="1">
    <source>
        <dbReference type="Pfam" id="PF13524"/>
    </source>
</evidence>
<feature type="domain" description="Spore protein YkvP/CgeB glycosyl transferase-like" evidence="1">
    <location>
        <begin position="205"/>
        <end position="347"/>
    </location>
</feature>
<dbReference type="InterPro" id="IPR055259">
    <property type="entry name" value="YkvP/CgeB_Glyco_trans-like"/>
</dbReference>
<comment type="caution">
    <text evidence="2">The sequence shown here is derived from an EMBL/GenBank/DDBJ whole genome shotgun (WGS) entry which is preliminary data.</text>
</comment>
<accession>A0A0J6T1F7</accession>
<dbReference type="Pfam" id="PF13524">
    <property type="entry name" value="Glyco_trans_1_2"/>
    <property type="match status" value="1"/>
</dbReference>
<organism evidence="2 3">
    <name type="scientific">Methylobacterium variabile</name>
    <dbReference type="NCBI Taxonomy" id="298794"/>
    <lineage>
        <taxon>Bacteria</taxon>
        <taxon>Pseudomonadati</taxon>
        <taxon>Pseudomonadota</taxon>
        <taxon>Alphaproteobacteria</taxon>
        <taxon>Hyphomicrobiales</taxon>
        <taxon>Methylobacteriaceae</taxon>
        <taxon>Methylobacterium</taxon>
    </lineage>
</organism>
<evidence type="ECO:0000313" key="3">
    <source>
        <dbReference type="Proteomes" id="UP000035955"/>
    </source>
</evidence>
<gene>
    <name evidence="2" type="ORF">VQ02_09775</name>
</gene>
<dbReference type="AlphaFoldDB" id="A0A0J6T1F7"/>
<reference evidence="2 3" key="1">
    <citation type="submission" date="2015-03" db="EMBL/GenBank/DDBJ databases">
        <title>Genome sequencing of Methylobacterium variabile DSM 16961.</title>
        <authorList>
            <person name="Chaudhry V."/>
            <person name="Patil P.B."/>
        </authorList>
    </citation>
    <scope>NUCLEOTIDE SEQUENCE [LARGE SCALE GENOMIC DNA]</scope>
    <source>
        <strain evidence="2 3">DSM 16961</strain>
    </source>
</reference>
<dbReference type="RefSeq" id="WP_048443992.1">
    <property type="nucleotide sequence ID" value="NZ_LABY01000059.1"/>
</dbReference>